<dbReference type="EMBL" id="JGZO01000034">
    <property type="protein sequence ID" value="KFI89993.1"/>
    <property type="molecule type" value="Genomic_DNA"/>
</dbReference>
<dbReference type="InterPro" id="IPR050792">
    <property type="entry name" value="ADP-ribosylglycohydrolase"/>
</dbReference>
<name>A0A087D393_9BIFI</name>
<dbReference type="SUPFAM" id="SSF101478">
    <property type="entry name" value="ADP-ribosylglycohydrolase"/>
    <property type="match status" value="1"/>
</dbReference>
<dbReference type="RefSeq" id="WP_051923296.1">
    <property type="nucleotide sequence ID" value="NZ_CAUPKV010000024.1"/>
</dbReference>
<comment type="caution">
    <text evidence="2">The sequence shown here is derived from an EMBL/GenBank/DDBJ whole genome shotgun (WGS) entry which is preliminary data.</text>
</comment>
<feature type="binding site" evidence="1">
    <location>
        <position position="89"/>
    </location>
    <ligand>
        <name>Mg(2+)</name>
        <dbReference type="ChEBI" id="CHEBI:18420"/>
        <label>1</label>
    </ligand>
</feature>
<dbReference type="InterPro" id="IPR005502">
    <property type="entry name" value="Ribosyl_crysJ1"/>
</dbReference>
<dbReference type="GeneID" id="85166602"/>
<dbReference type="PANTHER" id="PTHR16222">
    <property type="entry name" value="ADP-RIBOSYLGLYCOHYDROLASE"/>
    <property type="match status" value="1"/>
</dbReference>
<evidence type="ECO:0000313" key="2">
    <source>
        <dbReference type="EMBL" id="KFI89993.1"/>
    </source>
</evidence>
<protein>
    <submittedName>
        <fullName evidence="2">ADP-ribosylglycohydrolase</fullName>
    </submittedName>
</protein>
<accession>A0A087D393</accession>
<dbReference type="STRING" id="158787.BSCA_0328"/>
<proteinExistence type="predicted"/>
<dbReference type="GO" id="GO:0046872">
    <property type="term" value="F:metal ion binding"/>
    <property type="evidence" value="ECO:0007669"/>
    <property type="project" value="UniProtKB-KW"/>
</dbReference>
<keyword evidence="2" id="KW-0378">Hydrolase</keyword>
<dbReference type="GO" id="GO:0016787">
    <property type="term" value="F:hydrolase activity"/>
    <property type="evidence" value="ECO:0007669"/>
    <property type="project" value="UniProtKB-KW"/>
</dbReference>
<feature type="binding site" evidence="1">
    <location>
        <position position="90"/>
    </location>
    <ligand>
        <name>Mg(2+)</name>
        <dbReference type="ChEBI" id="CHEBI:18420"/>
        <label>1</label>
    </ligand>
</feature>
<feature type="binding site" evidence="1">
    <location>
        <position position="88"/>
    </location>
    <ligand>
        <name>Mg(2+)</name>
        <dbReference type="ChEBI" id="CHEBI:18420"/>
        <label>1</label>
    </ligand>
</feature>
<reference evidence="2 3" key="1">
    <citation type="submission" date="2014-03" db="EMBL/GenBank/DDBJ databases">
        <title>Genomics of Bifidobacteria.</title>
        <authorList>
            <person name="Ventura M."/>
            <person name="Milani C."/>
            <person name="Lugli G.A."/>
        </authorList>
    </citation>
    <scope>NUCLEOTIDE SEQUENCE [LARGE SCALE GENOMIC DNA]</scope>
    <source>
        <strain evidence="2 3">LMG 21589</strain>
    </source>
</reference>
<dbReference type="PANTHER" id="PTHR16222:SF12">
    <property type="entry name" value="ADP-RIBOSYLGLYCOHYDROLASE-RELATED"/>
    <property type="match status" value="1"/>
</dbReference>
<dbReference type="OrthoDB" id="2822542at2"/>
<dbReference type="Gene3D" id="1.10.4080.10">
    <property type="entry name" value="ADP-ribosylation/Crystallin J1"/>
    <property type="match status" value="1"/>
</dbReference>
<dbReference type="Proteomes" id="UP000029033">
    <property type="component" value="Unassembled WGS sequence"/>
</dbReference>
<dbReference type="InterPro" id="IPR036705">
    <property type="entry name" value="Ribosyl_crysJ1_sf"/>
</dbReference>
<evidence type="ECO:0000313" key="3">
    <source>
        <dbReference type="Proteomes" id="UP000029033"/>
    </source>
</evidence>
<organism evidence="2 3">
    <name type="scientific">Bifidobacterium scardovii</name>
    <dbReference type="NCBI Taxonomy" id="158787"/>
    <lineage>
        <taxon>Bacteria</taxon>
        <taxon>Bacillati</taxon>
        <taxon>Actinomycetota</taxon>
        <taxon>Actinomycetes</taxon>
        <taxon>Bifidobacteriales</taxon>
        <taxon>Bifidobacteriaceae</taxon>
        <taxon>Bifidobacterium</taxon>
    </lineage>
</organism>
<evidence type="ECO:0000256" key="1">
    <source>
        <dbReference type="PIRSR" id="PIRSR605502-1"/>
    </source>
</evidence>
<comment type="cofactor">
    <cofactor evidence="1">
        <name>Mg(2+)</name>
        <dbReference type="ChEBI" id="CHEBI:18420"/>
    </cofactor>
    <text evidence="1">Binds 2 magnesium ions per subunit.</text>
</comment>
<gene>
    <name evidence="2" type="ORF">BSCA_0328</name>
</gene>
<dbReference type="Pfam" id="PF03747">
    <property type="entry name" value="ADP_ribosyl_GH"/>
    <property type="match status" value="1"/>
</dbReference>
<sequence>MAMDKTFAGHDPALLRRGADSSNSVQGDIPRRIRGMLIGCAYGDAMGMPTEFIPRERMRECFPDGMTTFRPSTRYGMYPRSLAAGEVTDDTINTILIARMLIAARGHVDAHAYVEHLLDWIRRNPEKNDVVSGPSTRRALDAIQRGVPFDRAGIGGTTNGSSMKISPIGAISSMNDLSALVRRVEQICLPTHNTSIAIAGASAVAACVAYGIEGGADTGELWRVADRAARLGSERGYRTPTVDLCARLDAVYAAVHGVDGQEALRLLRDVFGTGVDTAETIPAVLVCVQLAGGDPTVATRMTAMLGGDTDTIGAIAGAICGAMHPERFPAEDVGLLSSVNGIDFADLAEGLAEARTEAASVLPVPSPRNVVVAH</sequence>
<feature type="binding site" evidence="1">
    <location>
        <position position="308"/>
    </location>
    <ligand>
        <name>Mg(2+)</name>
        <dbReference type="ChEBI" id="CHEBI:18420"/>
        <label>1</label>
    </ligand>
</feature>
<keyword evidence="1" id="KW-0479">Metal-binding</keyword>
<feature type="binding site" evidence="1">
    <location>
        <position position="311"/>
    </location>
    <ligand>
        <name>Mg(2+)</name>
        <dbReference type="ChEBI" id="CHEBI:18420"/>
        <label>1</label>
    </ligand>
</feature>
<feature type="binding site" evidence="1">
    <location>
        <position position="310"/>
    </location>
    <ligand>
        <name>Mg(2+)</name>
        <dbReference type="ChEBI" id="CHEBI:18420"/>
        <label>1</label>
    </ligand>
</feature>
<dbReference type="AlphaFoldDB" id="A0A087D393"/>
<dbReference type="eggNOG" id="COG1397">
    <property type="taxonomic scope" value="Bacteria"/>
</dbReference>
<keyword evidence="3" id="KW-1185">Reference proteome</keyword>
<keyword evidence="1" id="KW-0460">Magnesium</keyword>